<protein>
    <submittedName>
        <fullName evidence="2">Uncharacterized protein</fullName>
    </submittedName>
</protein>
<dbReference type="AlphaFoldDB" id="A0AA38HNA1"/>
<dbReference type="Proteomes" id="UP001168821">
    <property type="component" value="Unassembled WGS sequence"/>
</dbReference>
<sequence>MNRENPNNKQKFRKNTRKSDKVEIRKYPKEYKRIQLNFERIGNQDNVRESGKIWTNPRENLEIWRNQKEYEGMWEDPTKFREDRKESEITPANTRESGQKLREDRKESGIIKKKPRESERIWKNPLQSKRM</sequence>
<evidence type="ECO:0000256" key="1">
    <source>
        <dbReference type="SAM" id="MobiDB-lite"/>
    </source>
</evidence>
<accession>A0AA38HNA1</accession>
<gene>
    <name evidence="2" type="ORF">Zmor_027456</name>
</gene>
<keyword evidence="3" id="KW-1185">Reference proteome</keyword>
<feature type="compositionally biased region" description="Basic and acidic residues" evidence="1">
    <location>
        <begin position="97"/>
        <end position="122"/>
    </location>
</feature>
<name>A0AA38HNA1_9CUCU</name>
<evidence type="ECO:0000313" key="2">
    <source>
        <dbReference type="EMBL" id="KAJ3640923.1"/>
    </source>
</evidence>
<proteinExistence type="predicted"/>
<feature type="region of interest" description="Disordered" evidence="1">
    <location>
        <begin position="1"/>
        <end position="23"/>
    </location>
</feature>
<feature type="region of interest" description="Disordered" evidence="1">
    <location>
        <begin position="80"/>
        <end position="131"/>
    </location>
</feature>
<organism evidence="2 3">
    <name type="scientific">Zophobas morio</name>
    <dbReference type="NCBI Taxonomy" id="2755281"/>
    <lineage>
        <taxon>Eukaryota</taxon>
        <taxon>Metazoa</taxon>
        <taxon>Ecdysozoa</taxon>
        <taxon>Arthropoda</taxon>
        <taxon>Hexapoda</taxon>
        <taxon>Insecta</taxon>
        <taxon>Pterygota</taxon>
        <taxon>Neoptera</taxon>
        <taxon>Endopterygota</taxon>
        <taxon>Coleoptera</taxon>
        <taxon>Polyphaga</taxon>
        <taxon>Cucujiformia</taxon>
        <taxon>Tenebrionidae</taxon>
        <taxon>Zophobas</taxon>
    </lineage>
</organism>
<evidence type="ECO:0000313" key="3">
    <source>
        <dbReference type="Proteomes" id="UP001168821"/>
    </source>
</evidence>
<dbReference type="EMBL" id="JALNTZ010000009">
    <property type="protein sequence ID" value="KAJ3640923.1"/>
    <property type="molecule type" value="Genomic_DNA"/>
</dbReference>
<comment type="caution">
    <text evidence="2">The sequence shown here is derived from an EMBL/GenBank/DDBJ whole genome shotgun (WGS) entry which is preliminary data.</text>
</comment>
<reference evidence="2" key="1">
    <citation type="journal article" date="2023" name="G3 (Bethesda)">
        <title>Whole genome assemblies of Zophobas morio and Tenebrio molitor.</title>
        <authorList>
            <person name="Kaur S."/>
            <person name="Stinson S.A."/>
            <person name="diCenzo G.C."/>
        </authorList>
    </citation>
    <scope>NUCLEOTIDE SEQUENCE</scope>
    <source>
        <strain evidence="2">QUZm001</strain>
    </source>
</reference>